<organism evidence="3 4">
    <name type="scientific">Lophiotrema nucula</name>
    <dbReference type="NCBI Taxonomy" id="690887"/>
    <lineage>
        <taxon>Eukaryota</taxon>
        <taxon>Fungi</taxon>
        <taxon>Dikarya</taxon>
        <taxon>Ascomycota</taxon>
        <taxon>Pezizomycotina</taxon>
        <taxon>Dothideomycetes</taxon>
        <taxon>Pleosporomycetidae</taxon>
        <taxon>Pleosporales</taxon>
        <taxon>Lophiotremataceae</taxon>
        <taxon>Lophiotrema</taxon>
    </lineage>
</organism>
<evidence type="ECO:0000256" key="2">
    <source>
        <dbReference type="SAM" id="Phobius"/>
    </source>
</evidence>
<keyword evidence="2" id="KW-0472">Membrane</keyword>
<dbReference type="EMBL" id="ML977332">
    <property type="protein sequence ID" value="KAF2112171.1"/>
    <property type="molecule type" value="Genomic_DNA"/>
</dbReference>
<feature type="region of interest" description="Disordered" evidence="1">
    <location>
        <begin position="1"/>
        <end position="21"/>
    </location>
</feature>
<dbReference type="Proteomes" id="UP000799770">
    <property type="component" value="Unassembled WGS sequence"/>
</dbReference>
<evidence type="ECO:0000313" key="4">
    <source>
        <dbReference type="Proteomes" id="UP000799770"/>
    </source>
</evidence>
<dbReference type="AlphaFoldDB" id="A0A6A5Z1G1"/>
<evidence type="ECO:0000313" key="3">
    <source>
        <dbReference type="EMBL" id="KAF2112171.1"/>
    </source>
</evidence>
<proteinExistence type="predicted"/>
<keyword evidence="2" id="KW-1133">Transmembrane helix</keyword>
<protein>
    <submittedName>
        <fullName evidence="3">Uncharacterized protein</fullName>
    </submittedName>
</protein>
<keyword evidence="2" id="KW-0812">Transmembrane</keyword>
<gene>
    <name evidence="3" type="ORF">BDV96DRAFT_171139</name>
</gene>
<feature type="compositionally biased region" description="Polar residues" evidence="1">
    <location>
        <begin position="65"/>
        <end position="89"/>
    </location>
</feature>
<name>A0A6A5Z1G1_9PLEO</name>
<feature type="region of interest" description="Disordered" evidence="1">
    <location>
        <begin position="65"/>
        <end position="115"/>
    </location>
</feature>
<accession>A0A6A5Z1G1</accession>
<feature type="region of interest" description="Disordered" evidence="1">
    <location>
        <begin position="206"/>
        <end position="237"/>
    </location>
</feature>
<keyword evidence="4" id="KW-1185">Reference proteome</keyword>
<evidence type="ECO:0000256" key="1">
    <source>
        <dbReference type="SAM" id="MobiDB-lite"/>
    </source>
</evidence>
<feature type="region of interest" description="Disordered" evidence="1">
    <location>
        <begin position="153"/>
        <end position="190"/>
    </location>
</feature>
<feature type="compositionally biased region" description="Low complexity" evidence="1">
    <location>
        <begin position="90"/>
        <end position="108"/>
    </location>
</feature>
<reference evidence="3" key="1">
    <citation type="journal article" date="2020" name="Stud. Mycol.">
        <title>101 Dothideomycetes genomes: a test case for predicting lifestyles and emergence of pathogens.</title>
        <authorList>
            <person name="Haridas S."/>
            <person name="Albert R."/>
            <person name="Binder M."/>
            <person name="Bloem J."/>
            <person name="Labutti K."/>
            <person name="Salamov A."/>
            <person name="Andreopoulos B."/>
            <person name="Baker S."/>
            <person name="Barry K."/>
            <person name="Bills G."/>
            <person name="Bluhm B."/>
            <person name="Cannon C."/>
            <person name="Castanera R."/>
            <person name="Culley D."/>
            <person name="Daum C."/>
            <person name="Ezra D."/>
            <person name="Gonzalez J."/>
            <person name="Henrissat B."/>
            <person name="Kuo A."/>
            <person name="Liang C."/>
            <person name="Lipzen A."/>
            <person name="Lutzoni F."/>
            <person name="Magnuson J."/>
            <person name="Mondo S."/>
            <person name="Nolan M."/>
            <person name="Ohm R."/>
            <person name="Pangilinan J."/>
            <person name="Park H.-J."/>
            <person name="Ramirez L."/>
            <person name="Alfaro M."/>
            <person name="Sun H."/>
            <person name="Tritt A."/>
            <person name="Yoshinaga Y."/>
            <person name="Zwiers L.-H."/>
            <person name="Turgeon B."/>
            <person name="Goodwin S."/>
            <person name="Spatafora J."/>
            <person name="Crous P."/>
            <person name="Grigoriev I."/>
        </authorList>
    </citation>
    <scope>NUCLEOTIDE SEQUENCE</scope>
    <source>
        <strain evidence="3">CBS 627.86</strain>
    </source>
</reference>
<sequence>MSTTARLSSSSRQSTAAPSSTTFAPCTWPGHCLGAACASNDDCDNDWICVNKTCSPCCDDSAETGTSSVTSTRPSSKASGTQTISTFKESTATSTVTSTSTTQSATATNGDHKGLTTGSAVGIGVGIVGLMAILVGVGFWLWHRRRTKPRAWEMSADAQPRNTSSRASDKRHLVDTSSRNVSRGELDASVKPTELSSVELVELEGDSARKRQQEFSSSRKSLIQIPEQAVPGGRSPQYRFEEYEVSRDTMLPHVTETGLDQANPRHP</sequence>
<feature type="transmembrane region" description="Helical" evidence="2">
    <location>
        <begin position="120"/>
        <end position="142"/>
    </location>
</feature>
<dbReference type="OrthoDB" id="5244543at2759"/>